<evidence type="ECO:0000313" key="1">
    <source>
        <dbReference type="EMBL" id="KAK3690296.1"/>
    </source>
</evidence>
<gene>
    <name evidence="1" type="ORF">B0T22DRAFT_441705</name>
</gene>
<reference evidence="1" key="2">
    <citation type="submission" date="2023-06" db="EMBL/GenBank/DDBJ databases">
        <authorList>
            <consortium name="Lawrence Berkeley National Laboratory"/>
            <person name="Haridas S."/>
            <person name="Hensen N."/>
            <person name="Bonometti L."/>
            <person name="Westerberg I."/>
            <person name="Brannstrom I.O."/>
            <person name="Guillou S."/>
            <person name="Cros-Aarteil S."/>
            <person name="Calhoun S."/>
            <person name="Kuo A."/>
            <person name="Mondo S."/>
            <person name="Pangilinan J."/>
            <person name="Riley R."/>
            <person name="Labutti K."/>
            <person name="Andreopoulos B."/>
            <person name="Lipzen A."/>
            <person name="Chen C."/>
            <person name="Yanf M."/>
            <person name="Daum C."/>
            <person name="Ng V."/>
            <person name="Clum A."/>
            <person name="Steindorff A."/>
            <person name="Ohm R."/>
            <person name="Martin F."/>
            <person name="Silar P."/>
            <person name="Natvig D."/>
            <person name="Lalanne C."/>
            <person name="Gautier V."/>
            <person name="Ament-Velasquez S.L."/>
            <person name="Kruys A."/>
            <person name="Hutchinson M.I."/>
            <person name="Powell A.J."/>
            <person name="Barry K."/>
            <person name="Miller A.N."/>
            <person name="Grigoriev I.V."/>
            <person name="Debuchy R."/>
            <person name="Gladieux P."/>
            <person name="Thoren M.H."/>
            <person name="Johannesson H."/>
        </authorList>
    </citation>
    <scope>NUCLEOTIDE SEQUENCE</scope>
    <source>
        <strain evidence="1">CBS 314.62</strain>
    </source>
</reference>
<dbReference type="Proteomes" id="UP001270362">
    <property type="component" value="Unassembled WGS sequence"/>
</dbReference>
<organism evidence="1 2">
    <name type="scientific">Podospora appendiculata</name>
    <dbReference type="NCBI Taxonomy" id="314037"/>
    <lineage>
        <taxon>Eukaryota</taxon>
        <taxon>Fungi</taxon>
        <taxon>Dikarya</taxon>
        <taxon>Ascomycota</taxon>
        <taxon>Pezizomycotina</taxon>
        <taxon>Sordariomycetes</taxon>
        <taxon>Sordariomycetidae</taxon>
        <taxon>Sordariales</taxon>
        <taxon>Podosporaceae</taxon>
        <taxon>Podospora</taxon>
    </lineage>
</organism>
<keyword evidence="2" id="KW-1185">Reference proteome</keyword>
<dbReference type="AlphaFoldDB" id="A0AAE0XD56"/>
<dbReference type="EMBL" id="JAULSO010000002">
    <property type="protein sequence ID" value="KAK3690296.1"/>
    <property type="molecule type" value="Genomic_DNA"/>
</dbReference>
<proteinExistence type="predicted"/>
<evidence type="ECO:0000313" key="2">
    <source>
        <dbReference type="Proteomes" id="UP001270362"/>
    </source>
</evidence>
<accession>A0AAE0XD56</accession>
<reference evidence="1" key="1">
    <citation type="journal article" date="2023" name="Mol. Phylogenet. Evol.">
        <title>Genome-scale phylogeny and comparative genomics of the fungal order Sordariales.</title>
        <authorList>
            <person name="Hensen N."/>
            <person name="Bonometti L."/>
            <person name="Westerberg I."/>
            <person name="Brannstrom I.O."/>
            <person name="Guillou S."/>
            <person name="Cros-Aarteil S."/>
            <person name="Calhoun S."/>
            <person name="Haridas S."/>
            <person name="Kuo A."/>
            <person name="Mondo S."/>
            <person name="Pangilinan J."/>
            <person name="Riley R."/>
            <person name="LaButti K."/>
            <person name="Andreopoulos B."/>
            <person name="Lipzen A."/>
            <person name="Chen C."/>
            <person name="Yan M."/>
            <person name="Daum C."/>
            <person name="Ng V."/>
            <person name="Clum A."/>
            <person name="Steindorff A."/>
            <person name="Ohm R.A."/>
            <person name="Martin F."/>
            <person name="Silar P."/>
            <person name="Natvig D.O."/>
            <person name="Lalanne C."/>
            <person name="Gautier V."/>
            <person name="Ament-Velasquez S.L."/>
            <person name="Kruys A."/>
            <person name="Hutchinson M.I."/>
            <person name="Powell A.J."/>
            <person name="Barry K."/>
            <person name="Miller A.N."/>
            <person name="Grigoriev I.V."/>
            <person name="Debuchy R."/>
            <person name="Gladieux P."/>
            <person name="Hiltunen Thoren M."/>
            <person name="Johannesson H."/>
        </authorList>
    </citation>
    <scope>NUCLEOTIDE SEQUENCE</scope>
    <source>
        <strain evidence="1">CBS 314.62</strain>
    </source>
</reference>
<protein>
    <submittedName>
        <fullName evidence="1">Uncharacterized protein</fullName>
    </submittedName>
</protein>
<sequence length="138" mass="15621">MPPQEPDFDEDLESKGQLFFSKELAKILGDKYNPDAHWTSTLRAKHRLGFPEYRGDAICSFTFNDAECNGAWTKAVAAAEYHDALRWRSRPPTWHIEVKTVGSLGGFSSSSLLLTLLPVYHLRIRCTYLCIKSTLVSL</sequence>
<name>A0AAE0XD56_9PEZI</name>
<comment type="caution">
    <text evidence="1">The sequence shown here is derived from an EMBL/GenBank/DDBJ whole genome shotgun (WGS) entry which is preliminary data.</text>
</comment>